<dbReference type="PRINTS" id="PR00066">
    <property type="entry name" value="XRODRMPGMNTG"/>
</dbReference>
<dbReference type="InterPro" id="IPR029060">
    <property type="entry name" value="PIN-like_dom_sf"/>
</dbReference>
<dbReference type="OrthoDB" id="31113at2759"/>
<gene>
    <name evidence="18" type="ORF">ZHAS_00012042</name>
</gene>
<evidence type="ECO:0000256" key="1">
    <source>
        <dbReference type="ARBA" id="ARBA00001946"/>
    </source>
</evidence>
<evidence type="ECO:0000256" key="9">
    <source>
        <dbReference type="ARBA" id="ARBA00022801"/>
    </source>
</evidence>
<feature type="compositionally biased region" description="Basic residues" evidence="15">
    <location>
        <begin position="1209"/>
        <end position="1220"/>
    </location>
</feature>
<feature type="compositionally biased region" description="Polar residues" evidence="15">
    <location>
        <begin position="450"/>
        <end position="464"/>
    </location>
</feature>
<dbReference type="InterPro" id="IPR036279">
    <property type="entry name" value="5-3_exonuclease_C_sf"/>
</dbReference>
<evidence type="ECO:0000256" key="15">
    <source>
        <dbReference type="SAM" id="MobiDB-lite"/>
    </source>
</evidence>
<proteinExistence type="inferred from homology"/>
<keyword evidence="4" id="KW-0597">Phosphoprotein</keyword>
<dbReference type="SUPFAM" id="SSF88723">
    <property type="entry name" value="PIN domain-like"/>
    <property type="match status" value="1"/>
</dbReference>
<evidence type="ECO:0000256" key="10">
    <source>
        <dbReference type="ARBA" id="ARBA00022842"/>
    </source>
</evidence>
<dbReference type="PROSITE" id="PS00841">
    <property type="entry name" value="XPG_1"/>
    <property type="match status" value="1"/>
</dbReference>
<dbReference type="PRINTS" id="PR00853">
    <property type="entry name" value="XPGRADSUPER"/>
</dbReference>
<dbReference type="SMART" id="SM00485">
    <property type="entry name" value="XPGN"/>
    <property type="match status" value="1"/>
</dbReference>
<feature type="region of interest" description="Disordered" evidence="15">
    <location>
        <begin position="571"/>
        <end position="609"/>
    </location>
</feature>
<feature type="compositionally biased region" description="Acidic residues" evidence="15">
    <location>
        <begin position="478"/>
        <end position="497"/>
    </location>
</feature>
<protein>
    <recommendedName>
        <fullName evidence="21">DNA repair protein complementing XP-G cells</fullName>
    </recommendedName>
</protein>
<dbReference type="OMA" id="PNSMDFS"/>
<feature type="region of interest" description="Disordered" evidence="15">
    <location>
        <begin position="449"/>
        <end position="501"/>
    </location>
</feature>
<organism evidence="18">
    <name type="scientific">Anopheles sinensis</name>
    <name type="common">Mosquito</name>
    <dbReference type="NCBI Taxonomy" id="74873"/>
    <lineage>
        <taxon>Eukaryota</taxon>
        <taxon>Metazoa</taxon>
        <taxon>Ecdysozoa</taxon>
        <taxon>Arthropoda</taxon>
        <taxon>Hexapoda</taxon>
        <taxon>Insecta</taxon>
        <taxon>Pterygota</taxon>
        <taxon>Neoptera</taxon>
        <taxon>Endopterygota</taxon>
        <taxon>Diptera</taxon>
        <taxon>Nematocera</taxon>
        <taxon>Culicoidea</taxon>
        <taxon>Culicidae</taxon>
        <taxon>Anophelinae</taxon>
        <taxon>Anopheles</taxon>
    </lineage>
</organism>
<keyword evidence="14" id="KW-0175">Coiled coil</keyword>
<dbReference type="Proteomes" id="UP000030765">
    <property type="component" value="Unassembled WGS sequence"/>
</dbReference>
<feature type="compositionally biased region" description="Acidic residues" evidence="15">
    <location>
        <begin position="1244"/>
        <end position="1268"/>
    </location>
</feature>
<dbReference type="GO" id="GO:0017108">
    <property type="term" value="F:5'-flap endonuclease activity"/>
    <property type="evidence" value="ECO:0007669"/>
    <property type="project" value="UniProtKB-ARBA"/>
</dbReference>
<feature type="region of interest" description="Disordered" evidence="15">
    <location>
        <begin position="796"/>
        <end position="882"/>
    </location>
</feature>
<evidence type="ECO:0000313" key="18">
    <source>
        <dbReference type="EMBL" id="KFB44193.1"/>
    </source>
</evidence>
<dbReference type="GO" id="GO:0003697">
    <property type="term" value="F:single-stranded DNA binding"/>
    <property type="evidence" value="ECO:0007669"/>
    <property type="project" value="InterPro"/>
</dbReference>
<dbReference type="InterPro" id="IPR006085">
    <property type="entry name" value="XPG_DNA_repair_N"/>
</dbReference>
<reference evidence="19" key="2">
    <citation type="submission" date="2020-05" db="UniProtKB">
        <authorList>
            <consortium name="EnsemblMetazoa"/>
        </authorList>
    </citation>
    <scope>IDENTIFICATION</scope>
</reference>
<dbReference type="GO" id="GO:0005634">
    <property type="term" value="C:nucleus"/>
    <property type="evidence" value="ECO:0007669"/>
    <property type="project" value="UniProtKB-SubCell"/>
</dbReference>
<evidence type="ECO:0000256" key="8">
    <source>
        <dbReference type="ARBA" id="ARBA00022763"/>
    </source>
</evidence>
<evidence type="ECO:0000256" key="12">
    <source>
        <dbReference type="ARBA" id="ARBA00023242"/>
    </source>
</evidence>
<feature type="compositionally biased region" description="Basic and acidic residues" evidence="15">
    <location>
        <begin position="166"/>
        <end position="179"/>
    </location>
</feature>
<dbReference type="InterPro" id="IPR006084">
    <property type="entry name" value="XPG/Rad2"/>
</dbReference>
<feature type="coiled-coil region" evidence="14">
    <location>
        <begin position="903"/>
        <end position="930"/>
    </location>
</feature>
<dbReference type="CDD" id="cd09868">
    <property type="entry name" value="PIN_XPG_RAD2"/>
    <property type="match status" value="2"/>
</dbReference>
<feature type="region of interest" description="Disordered" evidence="15">
    <location>
        <begin position="1342"/>
        <end position="1382"/>
    </location>
</feature>
<feature type="compositionally biased region" description="Basic and acidic residues" evidence="15">
    <location>
        <begin position="571"/>
        <end position="585"/>
    </location>
</feature>
<keyword evidence="12" id="KW-0539">Nucleus</keyword>
<evidence type="ECO:0008006" key="21">
    <source>
        <dbReference type="Google" id="ProtNLM"/>
    </source>
</evidence>
<dbReference type="EnsemblMetazoa" id="ASIC012042-RA">
    <property type="protein sequence ID" value="ASIC012042-PA"/>
    <property type="gene ID" value="ASIC012042"/>
</dbReference>
<keyword evidence="9" id="KW-0378">Hydrolase</keyword>
<feature type="region of interest" description="Disordered" evidence="15">
    <location>
        <begin position="731"/>
        <end position="774"/>
    </location>
</feature>
<dbReference type="Pfam" id="PF00752">
    <property type="entry name" value="XPG_N"/>
    <property type="match status" value="1"/>
</dbReference>
<dbReference type="SUPFAM" id="SSF47807">
    <property type="entry name" value="5' to 3' exonuclease, C-terminal subdomain"/>
    <property type="match status" value="1"/>
</dbReference>
<comment type="subcellular location">
    <subcellularLocation>
        <location evidence="2">Nucleus</location>
    </subcellularLocation>
</comment>
<feature type="region of interest" description="Disordered" evidence="15">
    <location>
        <begin position="140"/>
        <end position="179"/>
    </location>
</feature>
<dbReference type="PROSITE" id="PS00842">
    <property type="entry name" value="XPG_2"/>
    <property type="match status" value="1"/>
</dbReference>
<feature type="region of interest" description="Disordered" evidence="15">
    <location>
        <begin position="1201"/>
        <end position="1325"/>
    </location>
</feature>
<dbReference type="InterPro" id="IPR019974">
    <property type="entry name" value="XPG_CS"/>
</dbReference>
<evidence type="ECO:0000313" key="19">
    <source>
        <dbReference type="EnsemblMetazoa" id="ASIC012042-PA"/>
    </source>
</evidence>
<evidence type="ECO:0000256" key="14">
    <source>
        <dbReference type="SAM" id="Coils"/>
    </source>
</evidence>
<dbReference type="STRING" id="74873.A0A084W1U9"/>
<dbReference type="Pfam" id="PF00867">
    <property type="entry name" value="XPG_I"/>
    <property type="match status" value="1"/>
</dbReference>
<evidence type="ECO:0000256" key="6">
    <source>
        <dbReference type="ARBA" id="ARBA00022723"/>
    </source>
</evidence>
<reference evidence="18 20" key="1">
    <citation type="journal article" date="2014" name="BMC Genomics">
        <title>Genome sequence of Anopheles sinensis provides insight into genetics basis of mosquito competence for malaria parasites.</title>
        <authorList>
            <person name="Zhou D."/>
            <person name="Zhang D."/>
            <person name="Ding G."/>
            <person name="Shi L."/>
            <person name="Hou Q."/>
            <person name="Ye Y."/>
            <person name="Xu Y."/>
            <person name="Zhou H."/>
            <person name="Xiong C."/>
            <person name="Li S."/>
            <person name="Yu J."/>
            <person name="Hong S."/>
            <person name="Yu X."/>
            <person name="Zou P."/>
            <person name="Chen C."/>
            <person name="Chang X."/>
            <person name="Wang W."/>
            <person name="Lv Y."/>
            <person name="Sun Y."/>
            <person name="Ma L."/>
            <person name="Shen B."/>
            <person name="Zhu C."/>
        </authorList>
    </citation>
    <scope>NUCLEOTIDE SEQUENCE [LARGE SCALE GENOMIC DNA]</scope>
</reference>
<keyword evidence="10" id="KW-0460">Magnesium</keyword>
<dbReference type="GO" id="GO:0006289">
    <property type="term" value="P:nucleotide-excision repair"/>
    <property type="evidence" value="ECO:0007669"/>
    <property type="project" value="InterPro"/>
</dbReference>
<dbReference type="PANTHER" id="PTHR16171:SF7">
    <property type="entry name" value="DNA REPAIR PROTEIN RAD2"/>
    <property type="match status" value="1"/>
</dbReference>
<feature type="coiled-coil region" evidence="14">
    <location>
        <begin position="631"/>
        <end position="702"/>
    </location>
</feature>
<evidence type="ECO:0000256" key="13">
    <source>
        <dbReference type="ARBA" id="ARBA00038112"/>
    </source>
</evidence>
<keyword evidence="8" id="KW-0227">DNA damage</keyword>
<evidence type="ECO:0000259" key="16">
    <source>
        <dbReference type="SMART" id="SM00484"/>
    </source>
</evidence>
<dbReference type="Gene3D" id="3.40.50.1010">
    <property type="entry name" value="5'-nuclease"/>
    <property type="match status" value="2"/>
</dbReference>
<dbReference type="GO" id="GO:0008821">
    <property type="term" value="F:crossover junction DNA endonuclease activity"/>
    <property type="evidence" value="ECO:0007669"/>
    <property type="project" value="UniProtKB-ARBA"/>
</dbReference>
<evidence type="ECO:0000256" key="5">
    <source>
        <dbReference type="ARBA" id="ARBA00022722"/>
    </source>
</evidence>
<dbReference type="GO" id="GO:0046872">
    <property type="term" value="F:metal ion binding"/>
    <property type="evidence" value="ECO:0007669"/>
    <property type="project" value="UniProtKB-KW"/>
</dbReference>
<dbReference type="CDD" id="cd09904">
    <property type="entry name" value="H3TH_XPG"/>
    <property type="match status" value="1"/>
</dbReference>
<feature type="compositionally biased region" description="Basic and acidic residues" evidence="15">
    <location>
        <begin position="742"/>
        <end position="767"/>
    </location>
</feature>
<dbReference type="PROSITE" id="PS50330">
    <property type="entry name" value="UIM"/>
    <property type="match status" value="1"/>
</dbReference>
<feature type="compositionally biased region" description="Basic and acidic residues" evidence="15">
    <location>
        <begin position="1370"/>
        <end position="1382"/>
    </location>
</feature>
<comment type="cofactor">
    <cofactor evidence="1">
        <name>Mg(2+)</name>
        <dbReference type="ChEBI" id="CHEBI:18420"/>
    </cofactor>
</comment>
<dbReference type="Gene3D" id="1.10.150.20">
    <property type="entry name" value="5' to 3' exonuclease, C-terminal subdomain"/>
    <property type="match status" value="1"/>
</dbReference>
<accession>A0A084W1U9</accession>
<sequence length="1397" mass="153992">MGVLGLWKLIEQAGKPVPLDTLENKVLAVDISIWLHQVIKGFQDSKGSALPNAHVLGLFHRLCKLMYYRIKPIFVFDGGVPVLKKQTIAKRHQSKNNYQNEADRIQQLLLETLAKEKVVQQALGSATNILISPSKKAITSGAAGSSKQAEREEEPDAMFKLPPLKAPEEPIDLDRSDSSMDEKASRNYYHLNLNAIDVTSVYFKNLPADVRHEILNDIKETRKQSSWGRLHELPVESNSFSSFQMNRLLKRRQVQVELEEAEKEMGGKCLSLAELESLLNEEGVETSSSRAAQQIASDENTRFLLVRDVQKAIEKAKAREEEQKLAPKPPKLAKLAREDGAGTSRAGALEEDDKEMDEELQLAIKMSLMQDENPHAVIELDDEDIRMSRTQKQVLGNAAQSLARGFMLEYGGLTSEEFNELLHQTQDVDGGDINDSMSQMFVHNGASIVEGSSMSSCEKPTTSKPLEGDDKSLGKESVEEDTESDSDFIDVPEDDLNDSLPGVSLPLNSTNHFKPHFNPIVDFTIDDLKKLSNVPTTQKKKVVEVFIKEEDMGVCDKDDIFADIFVKKETHSEVEKEGGQEKSTSEQHPMTSIPITGGKGSLSDTTVAENDHKDTPIDLLTTKPPTVGIKIKNVDDINAQLKEELENLKKGPPVIDLGVVSSQPPIVVAEREKASADLKRLSETLKQQLEELKASANAVSLDDIKLDAIPIDKEKLHKADDDDDSDATVIYDSEIVQGVKTPSKETSPKKEGGIEKDSLPPSKKADEGSANVPVPVIEILDSPAKKGTLEHLVIARTPGKDSKTDQPDEIVPHVTKPFFVNKTPPSSGKKHASAKDGAAVNDSVPAEKSSSGVAKELFPSIDSVPVPSTSKQSAPPDPKPIDAEHLITEMADTLKESRTPLELKQMALDLAQTERELEREKNKQNRLGVSITEQMRNDCMELLSLFGVPYIVAPMEAEAQCAFLNQIEMTDGTITDDSDIWLFGGQKVYKNFFNQQKLVLEFTIEAIEKMFHMDRKKLIQLALLVGSDYTTGIHGIGAVTALEILASFPPTPEQAGETSEMMSLLSGLRRFRDWWQHGRNGATVGARMALKSKLKNIDISEGFPSTGVVEAYLRPTVDCSEEQFTWGYPDADRLRDYARQKFGWSQSKTNDILLPVLKRLDERKSQASIKDFFKVQSAVAQSRLKVSKRVQYAVDTMAGKVDPAEDKPKQKKTSSPRKAKQAAGPATRRKSKASSSTTGSVETIDLDTIDEGDEDGAEEKEKNDDDDFVVPKATARKRGAKGKTNTATANNSKPKRGGKKSDPKSTDATTSNDVQGPAATPGHSLANIGGIIANINQQSADSLLEEPATRGRKKRLENKIPDFNPPIPQRVKDEQEMAERKQRAAELLKKVNARKKS</sequence>
<keyword evidence="11" id="KW-0234">DNA repair</keyword>
<feature type="compositionally biased region" description="Basic and acidic residues" evidence="15">
    <location>
        <begin position="466"/>
        <end position="477"/>
    </location>
</feature>
<keyword evidence="20" id="KW-1185">Reference proteome</keyword>
<feature type="domain" description="XPG-I" evidence="16">
    <location>
        <begin position="944"/>
        <end position="1013"/>
    </location>
</feature>
<comment type="similarity">
    <text evidence="13">Belongs to the XPG/RAD2 endonuclease family. GEN subfamily.</text>
</comment>
<evidence type="ECO:0000256" key="4">
    <source>
        <dbReference type="ARBA" id="ARBA00022553"/>
    </source>
</evidence>
<dbReference type="FunFam" id="1.10.150.20:FF:000030">
    <property type="entry name" value="Flap endonuclease GEN-like 1"/>
    <property type="match status" value="1"/>
</dbReference>
<evidence type="ECO:0000256" key="11">
    <source>
        <dbReference type="ARBA" id="ARBA00023204"/>
    </source>
</evidence>
<keyword evidence="5" id="KW-0540">Nuclease</keyword>
<dbReference type="FunFam" id="3.40.50.1010:FF:000044">
    <property type="entry name" value="DNA repair endonuclease"/>
    <property type="match status" value="1"/>
</dbReference>
<keyword evidence="7" id="KW-0255">Endonuclease</keyword>
<evidence type="ECO:0000256" key="2">
    <source>
        <dbReference type="ARBA" id="ARBA00004123"/>
    </source>
</evidence>
<dbReference type="InterPro" id="IPR003903">
    <property type="entry name" value="UIM_dom"/>
</dbReference>
<evidence type="ECO:0000259" key="17">
    <source>
        <dbReference type="SMART" id="SM00485"/>
    </source>
</evidence>
<keyword evidence="6" id="KW-0479">Metal-binding</keyword>
<comment type="similarity">
    <text evidence="3">Belongs to the XPG/RAD2 endonuclease family. XPG subfamily.</text>
</comment>
<dbReference type="SMART" id="SM00484">
    <property type="entry name" value="XPGI"/>
    <property type="match status" value="1"/>
</dbReference>
<evidence type="ECO:0000256" key="3">
    <source>
        <dbReference type="ARBA" id="ARBA00005283"/>
    </source>
</evidence>
<dbReference type="GO" id="GO:0000400">
    <property type="term" value="F:four-way junction DNA binding"/>
    <property type="evidence" value="ECO:0007669"/>
    <property type="project" value="UniProtKB-ARBA"/>
</dbReference>
<dbReference type="InterPro" id="IPR006086">
    <property type="entry name" value="XPG-I_dom"/>
</dbReference>
<dbReference type="PANTHER" id="PTHR16171">
    <property type="entry name" value="DNA REPAIR PROTEIN COMPLEMENTING XP-G CELLS-RELATED"/>
    <property type="match status" value="1"/>
</dbReference>
<feature type="region of interest" description="Disordered" evidence="15">
    <location>
        <begin position="318"/>
        <end position="354"/>
    </location>
</feature>
<dbReference type="InterPro" id="IPR008918">
    <property type="entry name" value="HhH2"/>
</dbReference>
<dbReference type="InterPro" id="IPR001044">
    <property type="entry name" value="XPG/Rad2_eukaryotes"/>
</dbReference>
<feature type="domain" description="XPG N-terminal" evidence="17">
    <location>
        <begin position="1"/>
        <end position="98"/>
    </location>
</feature>
<name>A0A084W1U9_ANOSI</name>
<evidence type="ECO:0000313" key="20">
    <source>
        <dbReference type="Proteomes" id="UP000030765"/>
    </source>
</evidence>
<evidence type="ECO:0000256" key="7">
    <source>
        <dbReference type="ARBA" id="ARBA00022759"/>
    </source>
</evidence>
<dbReference type="VEuPathDB" id="VectorBase:ASIC012042"/>
<dbReference type="EMBL" id="ATLV01019462">
    <property type="status" value="NOT_ANNOTATED_CDS"/>
    <property type="molecule type" value="Genomic_DNA"/>
</dbReference>
<dbReference type="EMBL" id="KE525272">
    <property type="protein sequence ID" value="KFB44193.1"/>
    <property type="molecule type" value="Genomic_DNA"/>
</dbReference>
<dbReference type="SMART" id="SM00279">
    <property type="entry name" value="HhH2"/>
    <property type="match status" value="1"/>
</dbReference>